<proteinExistence type="predicted"/>
<evidence type="ECO:0000313" key="2">
    <source>
        <dbReference type="Proteomes" id="UP001172386"/>
    </source>
</evidence>
<sequence>MLSLWRGWSSKPETDRSRGNVENRDVVRANAEQKSQVTYASRSKGVEFVCHLPKDSKYASQAQKLSLEIYTDRRAAPKGIEDRKNARLMLREGGEESYEEVATDRRYTETLEEVRRRALPATEVVDRTARNRRHHSANISNDNKALAQVDSGSENHRARDSFKHTSDTHESYVLRQPGREMFVSAPIGSREAELHDQVAMKAATPKVSPTLKYELHRADEI</sequence>
<evidence type="ECO:0000313" key="1">
    <source>
        <dbReference type="EMBL" id="KAJ9662460.1"/>
    </source>
</evidence>
<name>A0ACC3AH92_9EURO</name>
<reference evidence="1" key="1">
    <citation type="submission" date="2022-10" db="EMBL/GenBank/DDBJ databases">
        <title>Culturing micro-colonial fungi from biological soil crusts in the Mojave desert and describing Neophaeococcomyces mojavensis, and introducing the new genera and species Taxawa tesnikishii.</title>
        <authorList>
            <person name="Kurbessoian T."/>
            <person name="Stajich J.E."/>
        </authorList>
    </citation>
    <scope>NUCLEOTIDE SEQUENCE</scope>
    <source>
        <strain evidence="1">JES_112</strain>
    </source>
</reference>
<keyword evidence="2" id="KW-1185">Reference proteome</keyword>
<comment type="caution">
    <text evidence="1">The sequence shown here is derived from an EMBL/GenBank/DDBJ whole genome shotgun (WGS) entry which is preliminary data.</text>
</comment>
<gene>
    <name evidence="1" type="ORF">H2198_001349</name>
</gene>
<protein>
    <submittedName>
        <fullName evidence="1">Uncharacterized protein</fullName>
    </submittedName>
</protein>
<dbReference type="EMBL" id="JAPDRQ010000015">
    <property type="protein sequence ID" value="KAJ9662460.1"/>
    <property type="molecule type" value="Genomic_DNA"/>
</dbReference>
<organism evidence="1 2">
    <name type="scientific">Neophaeococcomyces mojaviensis</name>
    <dbReference type="NCBI Taxonomy" id="3383035"/>
    <lineage>
        <taxon>Eukaryota</taxon>
        <taxon>Fungi</taxon>
        <taxon>Dikarya</taxon>
        <taxon>Ascomycota</taxon>
        <taxon>Pezizomycotina</taxon>
        <taxon>Eurotiomycetes</taxon>
        <taxon>Chaetothyriomycetidae</taxon>
        <taxon>Chaetothyriales</taxon>
        <taxon>Chaetothyriales incertae sedis</taxon>
        <taxon>Neophaeococcomyces</taxon>
    </lineage>
</organism>
<accession>A0ACC3AH92</accession>
<dbReference type="Proteomes" id="UP001172386">
    <property type="component" value="Unassembled WGS sequence"/>
</dbReference>